<proteinExistence type="predicted"/>
<name>A0A5K3FR55_MESCO</name>
<organism evidence="1">
    <name type="scientific">Mesocestoides corti</name>
    <name type="common">Flatworm</name>
    <dbReference type="NCBI Taxonomy" id="53468"/>
    <lineage>
        <taxon>Eukaryota</taxon>
        <taxon>Metazoa</taxon>
        <taxon>Spiralia</taxon>
        <taxon>Lophotrochozoa</taxon>
        <taxon>Platyhelminthes</taxon>
        <taxon>Cestoda</taxon>
        <taxon>Eucestoda</taxon>
        <taxon>Cyclophyllidea</taxon>
        <taxon>Mesocestoididae</taxon>
        <taxon>Mesocestoides</taxon>
    </lineage>
</organism>
<dbReference type="AlphaFoldDB" id="A0A5K3FR55"/>
<dbReference type="SUPFAM" id="SSF90112">
    <property type="entry name" value="Neurotransmitter-gated ion-channel transmembrane pore"/>
    <property type="match status" value="1"/>
</dbReference>
<dbReference type="GO" id="GO:0016020">
    <property type="term" value="C:membrane"/>
    <property type="evidence" value="ECO:0007669"/>
    <property type="project" value="InterPro"/>
</dbReference>
<reference evidence="1" key="1">
    <citation type="submission" date="2019-11" db="UniProtKB">
        <authorList>
            <consortium name="WormBaseParasite"/>
        </authorList>
    </citation>
    <scope>IDENTIFICATION</scope>
</reference>
<sequence length="69" mass="7463">MYLAMVSDRLFLCIFVAACLAGALAIIAYSPSLYENREALTSNNIPRFINLRLEGQGNASASTVVLPNI</sequence>
<dbReference type="GO" id="GO:0006811">
    <property type="term" value="P:monoatomic ion transport"/>
    <property type="evidence" value="ECO:0007669"/>
    <property type="project" value="InterPro"/>
</dbReference>
<evidence type="ECO:0000313" key="1">
    <source>
        <dbReference type="WBParaSite" id="MCU_010827-RA"/>
    </source>
</evidence>
<dbReference type="InterPro" id="IPR036719">
    <property type="entry name" value="Neuro-gated_channel_TM_sf"/>
</dbReference>
<accession>A0A5K3FR55</accession>
<protein>
    <submittedName>
        <fullName evidence="1">Wzz domain-containing protein</fullName>
    </submittedName>
</protein>
<dbReference type="WBParaSite" id="MCU_010827-RA">
    <property type="protein sequence ID" value="MCU_010827-RA"/>
    <property type="gene ID" value="MCU_010827"/>
</dbReference>